<name>A0A067MPN7_BOTB1</name>
<feature type="region of interest" description="Disordered" evidence="1">
    <location>
        <begin position="94"/>
        <end position="134"/>
    </location>
</feature>
<dbReference type="AlphaFoldDB" id="A0A067MPN7"/>
<evidence type="ECO:0000256" key="1">
    <source>
        <dbReference type="SAM" id="MobiDB-lite"/>
    </source>
</evidence>
<dbReference type="Proteomes" id="UP000027195">
    <property type="component" value="Unassembled WGS sequence"/>
</dbReference>
<organism evidence="2 3">
    <name type="scientific">Botryobasidium botryosum (strain FD-172 SS1)</name>
    <dbReference type="NCBI Taxonomy" id="930990"/>
    <lineage>
        <taxon>Eukaryota</taxon>
        <taxon>Fungi</taxon>
        <taxon>Dikarya</taxon>
        <taxon>Basidiomycota</taxon>
        <taxon>Agaricomycotina</taxon>
        <taxon>Agaricomycetes</taxon>
        <taxon>Cantharellales</taxon>
        <taxon>Botryobasidiaceae</taxon>
        <taxon>Botryobasidium</taxon>
    </lineage>
</organism>
<dbReference type="HOGENOM" id="CLU_1610501_0_0_1"/>
<keyword evidence="3" id="KW-1185">Reference proteome</keyword>
<reference evidence="3" key="1">
    <citation type="journal article" date="2014" name="Proc. Natl. Acad. Sci. U.S.A.">
        <title>Extensive sampling of basidiomycete genomes demonstrates inadequacy of the white-rot/brown-rot paradigm for wood decay fungi.</title>
        <authorList>
            <person name="Riley R."/>
            <person name="Salamov A.A."/>
            <person name="Brown D.W."/>
            <person name="Nagy L.G."/>
            <person name="Floudas D."/>
            <person name="Held B.W."/>
            <person name="Levasseur A."/>
            <person name="Lombard V."/>
            <person name="Morin E."/>
            <person name="Otillar R."/>
            <person name="Lindquist E.A."/>
            <person name="Sun H."/>
            <person name="LaButti K.M."/>
            <person name="Schmutz J."/>
            <person name="Jabbour D."/>
            <person name="Luo H."/>
            <person name="Baker S.E."/>
            <person name="Pisabarro A.G."/>
            <person name="Walton J.D."/>
            <person name="Blanchette R.A."/>
            <person name="Henrissat B."/>
            <person name="Martin F."/>
            <person name="Cullen D."/>
            <person name="Hibbett D.S."/>
            <person name="Grigoriev I.V."/>
        </authorList>
    </citation>
    <scope>NUCLEOTIDE SEQUENCE [LARGE SCALE GENOMIC DNA]</scope>
    <source>
        <strain evidence="3">FD-172 SS1</strain>
    </source>
</reference>
<evidence type="ECO:0000313" key="2">
    <source>
        <dbReference type="EMBL" id="KDQ17529.1"/>
    </source>
</evidence>
<gene>
    <name evidence="2" type="ORF">BOTBODRAFT_172002</name>
</gene>
<dbReference type="InParanoid" id="A0A067MPN7"/>
<proteinExistence type="predicted"/>
<evidence type="ECO:0000313" key="3">
    <source>
        <dbReference type="Proteomes" id="UP000027195"/>
    </source>
</evidence>
<dbReference type="EMBL" id="KL198023">
    <property type="protein sequence ID" value="KDQ17529.1"/>
    <property type="molecule type" value="Genomic_DNA"/>
</dbReference>
<sequence>MFASVIPAPSALPKLPRAARPKKTVRFVLPGEVTSDPILGAPTRPRIKPFCPELAALPLMPRLQTICEVRGDWVKPARKLLPYIHVGEPMPAPAKRRLRRPVRANVPLSKPRRMPVPLQAPVPRNPILQAPKSRRVREESAAFKSLPKIQSLESLLAATAFDDED</sequence>
<accession>A0A067MPN7</accession>
<protein>
    <submittedName>
        <fullName evidence="2">Uncharacterized protein</fullName>
    </submittedName>
</protein>